<organism evidence="2 3">
    <name type="scientific">Legionella steelei</name>
    <dbReference type="NCBI Taxonomy" id="947033"/>
    <lineage>
        <taxon>Bacteria</taxon>
        <taxon>Pseudomonadati</taxon>
        <taxon>Pseudomonadota</taxon>
        <taxon>Gammaproteobacteria</taxon>
        <taxon>Legionellales</taxon>
        <taxon>Legionellaceae</taxon>
        <taxon>Legionella</taxon>
    </lineage>
</organism>
<proteinExistence type="predicted"/>
<gene>
    <name evidence="2" type="ORF">Lste_3337</name>
</gene>
<dbReference type="SUPFAM" id="SSF48403">
    <property type="entry name" value="Ankyrin repeat"/>
    <property type="match status" value="3"/>
</dbReference>
<dbReference type="Gene3D" id="1.25.40.20">
    <property type="entry name" value="Ankyrin repeat-containing domain"/>
    <property type="match status" value="4"/>
</dbReference>
<feature type="repeat" description="ANK" evidence="1">
    <location>
        <begin position="232"/>
        <end position="264"/>
    </location>
</feature>
<reference evidence="2 3" key="1">
    <citation type="submission" date="2015-11" db="EMBL/GenBank/DDBJ databases">
        <title>Genomic analysis of 38 Legionella species identifies large and diverse effector repertoires.</title>
        <authorList>
            <person name="Burstein D."/>
            <person name="Amaro F."/>
            <person name="Zusman T."/>
            <person name="Lifshitz Z."/>
            <person name="Cohen O."/>
            <person name="Gilbert J.A."/>
            <person name="Pupko T."/>
            <person name="Shuman H.A."/>
            <person name="Segal G."/>
        </authorList>
    </citation>
    <scope>NUCLEOTIDE SEQUENCE [LARGE SCALE GENOMIC DNA]</scope>
    <source>
        <strain evidence="2 3">IMVS3376</strain>
    </source>
</reference>
<evidence type="ECO:0000313" key="3">
    <source>
        <dbReference type="Proteomes" id="UP000054926"/>
    </source>
</evidence>
<dbReference type="Pfam" id="PF12796">
    <property type="entry name" value="Ank_2"/>
    <property type="match status" value="5"/>
</dbReference>
<feature type="repeat" description="ANK" evidence="1">
    <location>
        <begin position="199"/>
        <end position="231"/>
    </location>
</feature>
<name>A0A0W0ZDB7_9GAMM</name>
<dbReference type="InterPro" id="IPR036770">
    <property type="entry name" value="Ankyrin_rpt-contain_sf"/>
</dbReference>
<dbReference type="PANTHER" id="PTHR44207:SF2">
    <property type="entry name" value="REPEAT PROTEIN, PUTATIVE-RELATED"/>
    <property type="match status" value="1"/>
</dbReference>
<protein>
    <submittedName>
        <fullName evidence="2">Ankyrin repeat-containing protein</fullName>
    </submittedName>
</protein>
<dbReference type="PROSITE" id="PS50297">
    <property type="entry name" value="ANK_REP_REGION"/>
    <property type="match status" value="3"/>
</dbReference>
<dbReference type="PATRIC" id="fig|947033.5.peg.3548"/>
<dbReference type="PRINTS" id="PR01415">
    <property type="entry name" value="ANKYRIN"/>
</dbReference>
<dbReference type="Proteomes" id="UP000054926">
    <property type="component" value="Unassembled WGS sequence"/>
</dbReference>
<dbReference type="STRING" id="947033.Lste_3337"/>
<evidence type="ECO:0000313" key="2">
    <source>
        <dbReference type="EMBL" id="KTD67131.1"/>
    </source>
</evidence>
<keyword evidence="3" id="KW-1185">Reference proteome</keyword>
<dbReference type="EMBL" id="LNYY01000021">
    <property type="protein sequence ID" value="KTD67131.1"/>
    <property type="molecule type" value="Genomic_DNA"/>
</dbReference>
<feature type="repeat" description="ANK" evidence="1">
    <location>
        <begin position="265"/>
        <end position="297"/>
    </location>
</feature>
<accession>A0A0W0ZDB7</accession>
<feature type="repeat" description="ANK" evidence="1">
    <location>
        <begin position="536"/>
        <end position="568"/>
    </location>
</feature>
<comment type="caution">
    <text evidence="2">The sequence shown here is derived from an EMBL/GenBank/DDBJ whole genome shotgun (WGS) entry which is preliminary data.</text>
</comment>
<evidence type="ECO:0000256" key="1">
    <source>
        <dbReference type="PROSITE-ProRule" id="PRU00023"/>
    </source>
</evidence>
<dbReference type="SMART" id="SM00248">
    <property type="entry name" value="ANK"/>
    <property type="match status" value="13"/>
</dbReference>
<dbReference type="PROSITE" id="PS50088">
    <property type="entry name" value="ANK_REPEAT"/>
    <property type="match status" value="5"/>
</dbReference>
<dbReference type="AlphaFoldDB" id="A0A0W0ZDB7"/>
<sequence>MFLMRNEQLNAAIKQGNLEKFKRLMSGVDEENFLMDDENGNTLAHLAVIYDQPEILQILIDKAKEFDRPLFEISNANGFTPLECCYIYSSSKTMSLLESNPQLSASSKLVVSQDYEKIKKLSPSGFRREGLGKITVVASALGDVTALNILWGITRNRENLLRHKTPDGWSCVHFAAYNNRLETIQLFPEQFAAEVTDNEGNTPLMIAAGRGHLKIIEYLREKGGDLHQKNNHGENAIFLAAAQGQLNVLKFLDKEGVALSVINAQGENALMTAARNGHFDCVHYLLTRDVPVDLQNKQGKTAFQIALEAKKFDIADLLVTKSTTKEKDQALLDAVKKGDLVAVKWLVAHGSSLSATDKSKMTPMLLAASSGNIQLIDYFLIQEPSPIHDKDSEEDNLLFVAIKNRQTDLVKHLLASGLFALEDKNSKGKTPLLVAAEVNSDELVEFFHQQGCPLEARDEEGNTAFHLLVAKGNLGNAMSYLHTHSPTLILEKNNKNETPLHTAIMLKRAEETEAMLRLVAADPQTKTKLLEAKNEQGNTALLSAIQGQNSEAIPLLLAAGADVLAKNNKGQSVITIAYLNVFSQNTLKCFFDAYHIDYREYYNRRRLYFIFGGEKLNEVLKFPNAEVQFGSGLFDEGVSVLNHYLKAFIQEKHPEYSSQFANLLSALAQLQSDSSVGNILNRLDREGMAFQATGFSGHGVLATLRNMADGSMKLSIAERGARVGGAPFLNDENRKFAATRSLIVPEDKRQRVVELLYQAKNEPQAKGADILFNQIPDFVGEPYQFSTVYQKKFLDICFYSNPKTGLYEQFIEILGKEAGKTFYKEFELYMREQELEKYKEFCQRSHPDEHIEANPIIAAAQELIEKRHASLDTLPKLI</sequence>
<feature type="repeat" description="ANK" evidence="1">
    <location>
        <begin position="427"/>
        <end position="459"/>
    </location>
</feature>
<keyword evidence="1" id="KW-0040">ANK repeat</keyword>
<dbReference type="PANTHER" id="PTHR44207">
    <property type="entry name" value="SURFACE ANTIGEN BSPA-LIKE-RELATED"/>
    <property type="match status" value="1"/>
</dbReference>
<dbReference type="InterPro" id="IPR002110">
    <property type="entry name" value="Ankyrin_rpt"/>
</dbReference>